<name>A0A150P2G7_SORCE</name>
<dbReference type="AlphaFoldDB" id="A0A150P2G7"/>
<evidence type="ECO:0000313" key="1">
    <source>
        <dbReference type="EMBL" id="KYF49618.1"/>
    </source>
</evidence>
<organism evidence="1 2">
    <name type="scientific">Sorangium cellulosum</name>
    <name type="common">Polyangium cellulosum</name>
    <dbReference type="NCBI Taxonomy" id="56"/>
    <lineage>
        <taxon>Bacteria</taxon>
        <taxon>Pseudomonadati</taxon>
        <taxon>Myxococcota</taxon>
        <taxon>Polyangia</taxon>
        <taxon>Polyangiales</taxon>
        <taxon>Polyangiaceae</taxon>
        <taxon>Sorangium</taxon>
    </lineage>
</organism>
<dbReference type="InterPro" id="IPR027417">
    <property type="entry name" value="P-loop_NTPase"/>
</dbReference>
<dbReference type="EMBL" id="JELX01004226">
    <property type="protein sequence ID" value="KYF49618.1"/>
    <property type="molecule type" value="Genomic_DNA"/>
</dbReference>
<reference evidence="1 2" key="1">
    <citation type="submission" date="2014-02" db="EMBL/GenBank/DDBJ databases">
        <title>The small core and large imbalanced accessory genome model reveals a collaborative survival strategy of Sorangium cellulosum strains in nature.</title>
        <authorList>
            <person name="Han K."/>
            <person name="Peng R."/>
            <person name="Blom J."/>
            <person name="Li Y.-Z."/>
        </authorList>
    </citation>
    <scope>NUCLEOTIDE SEQUENCE [LARGE SCALE GENOMIC DNA]</scope>
    <source>
        <strain evidence="1 2">So0157-18</strain>
    </source>
</reference>
<proteinExistence type="predicted"/>
<evidence type="ECO:0000313" key="2">
    <source>
        <dbReference type="Proteomes" id="UP000075604"/>
    </source>
</evidence>
<sequence>MAVLLEEAIEQLRERIEAGAPRIAIQAPPGFGKTTVLRGLAASLAGRRRIVRIGLPEGDDAALVALVEAAAQLDGGTPALLERVVPRHEPARVAWADRIAAVREALSCAGDDLLLLVDGPRFQTTPGAESELFARRAVELTETLLAARAGTLVLAGSWVPDGIAEDAGFRLPLVRDPFMARAHDASDRLGRGLPHVPPPVVQQVLRALEAAGVDVERIPAHDLRLDRLVPRLGRALSESPEGRRVIARLAALRVPFSDSLLERAGFMALPPRTRSVVGPLVEVLDDGSRLVPEALARQTRALLLAGHPDWRLDGHQSDAHHLAAAYHRERFQAARERGDVGAAVREELEEIYQLTEAGDAAALLSRSLQFVEQYDALGKSLSQKALRAPREQEEKLRRDAVRAYERAVEHDERDAYAHHYIAYNLDILGTEPERVEREYVKARDLAPGHSWYHGRYVCFLVTRVWMKEARAAWEQALNDLAATGPLQAQVYEALHGQAARLLLSRGRLDFAAEVLEDVPRELRASWWQALDQLCVCLEEDRDERLVFPPTLPLAMRWKGPHLADEREVHAWKPGRVFGRDEQVVLLLVADHPDTVSTLCLSKGDLGEVWNASPSQLRVGTFVELIEYADGTRAMEIWDRLSSSFEAVPGLPKLFPSPDRYVRRAFA</sequence>
<dbReference type="SUPFAM" id="SSF48452">
    <property type="entry name" value="TPR-like"/>
    <property type="match status" value="1"/>
</dbReference>
<dbReference type="InterPro" id="IPR011990">
    <property type="entry name" value="TPR-like_helical_dom_sf"/>
</dbReference>
<dbReference type="SUPFAM" id="SSF52540">
    <property type="entry name" value="P-loop containing nucleoside triphosphate hydrolases"/>
    <property type="match status" value="1"/>
</dbReference>
<comment type="caution">
    <text evidence="1">The sequence shown here is derived from an EMBL/GenBank/DDBJ whole genome shotgun (WGS) entry which is preliminary data.</text>
</comment>
<protein>
    <submittedName>
        <fullName evidence="1">Uncharacterized protein</fullName>
    </submittedName>
</protein>
<accession>A0A150P2G7</accession>
<gene>
    <name evidence="1" type="ORF">BE04_51055</name>
</gene>
<dbReference type="Gene3D" id="1.25.40.10">
    <property type="entry name" value="Tetratricopeptide repeat domain"/>
    <property type="match status" value="1"/>
</dbReference>
<dbReference type="Proteomes" id="UP000075604">
    <property type="component" value="Unassembled WGS sequence"/>
</dbReference>